<keyword evidence="3" id="KW-1185">Reference proteome</keyword>
<reference evidence="2 3" key="1">
    <citation type="submission" date="2016-05" db="EMBL/GenBank/DDBJ databases">
        <title>Genome sequencing of Vitellibacter soesokkakensis RSSK-12.</title>
        <authorList>
            <person name="Thevarajoo S."/>
            <person name="Selvaratnam C."/>
            <person name="Goh K.M."/>
            <person name="Chan K.-G."/>
            <person name="Chong C.S."/>
        </authorList>
    </citation>
    <scope>NUCLEOTIDE SEQUENCE [LARGE SCALE GENOMIC DNA]</scope>
    <source>
        <strain evidence="2 3">RSSK-12</strain>
    </source>
</reference>
<evidence type="ECO:0000256" key="1">
    <source>
        <dbReference type="SAM" id="SignalP"/>
    </source>
</evidence>
<gene>
    <name evidence="2" type="ORF">A7A78_01915</name>
</gene>
<evidence type="ECO:0000313" key="2">
    <source>
        <dbReference type="EMBL" id="OAD92689.1"/>
    </source>
</evidence>
<accession>A0A1A9LH43</accession>
<dbReference type="AlphaFoldDB" id="A0A1A9LH43"/>
<organism evidence="2 3">
    <name type="scientific">Aequorivita soesokkakensis</name>
    <dbReference type="NCBI Taxonomy" id="1385699"/>
    <lineage>
        <taxon>Bacteria</taxon>
        <taxon>Pseudomonadati</taxon>
        <taxon>Bacteroidota</taxon>
        <taxon>Flavobacteriia</taxon>
        <taxon>Flavobacteriales</taxon>
        <taxon>Flavobacteriaceae</taxon>
        <taxon>Aequorivita</taxon>
    </lineage>
</organism>
<feature type="signal peptide" evidence="1">
    <location>
        <begin position="1"/>
        <end position="19"/>
    </location>
</feature>
<keyword evidence="1" id="KW-0732">Signal</keyword>
<dbReference type="EMBL" id="LXIE01000001">
    <property type="protein sequence ID" value="OAD92689.1"/>
    <property type="molecule type" value="Genomic_DNA"/>
</dbReference>
<dbReference type="Proteomes" id="UP000077552">
    <property type="component" value="Unassembled WGS sequence"/>
</dbReference>
<sequence length="492" mass="57551">MKKTLFALFVFFAIQTSRAQMTDLLTLANGNVSFFNPIFEEDKSIYGYLAVYDLGKANENENRFEYVILDTRLAKVANGEFLTPIYEKVASKFYSLEKVKDKLLLSRLYISYTRTYVVFTSHTEIDLTTNTPSETFYLEEGKFIDGYRNADNIFKDQKKYDNIDLLYGLDENYLSFQVSKDRKNIGDVNSVAVFGTDKKEKWETTFLTGDRTDKYRNFSINYAEKNTLIVEEKNKKEITLHVFDPLTGQKQFSYILENADSEYNYSYQVKKIGNELVLTGKISSYSSFGFKYENAMGLFKIKLSENGDEVFKKYFLWEEAAAFLEINKRGKLEKGYRLLAQDYFIFEDGRITFLAEKYKEGYNILLGVNVPKATDFVLFQFDDAFSLQNVETIAKDKSKFSISDYLFSQPINNGNDVVFFYRDYQQDEVTKDKDWVLGIVKLVDKKFDYEQIPMSSDDFYIEPYIAKEGFILLREYNKDSAHNKIRLERVNF</sequence>
<feature type="chain" id="PRO_5008392285" evidence="1">
    <location>
        <begin position="20"/>
        <end position="492"/>
    </location>
</feature>
<comment type="caution">
    <text evidence="2">The sequence shown here is derived from an EMBL/GenBank/DDBJ whole genome shotgun (WGS) entry which is preliminary data.</text>
</comment>
<protein>
    <submittedName>
        <fullName evidence="2">Uncharacterized protein</fullName>
    </submittedName>
</protein>
<proteinExistence type="predicted"/>
<name>A0A1A9LH43_9FLAO</name>
<evidence type="ECO:0000313" key="3">
    <source>
        <dbReference type="Proteomes" id="UP000077552"/>
    </source>
</evidence>
<dbReference type="RefSeq" id="WP_068760692.1">
    <property type="nucleotide sequence ID" value="NZ_LXIE01000001.1"/>
</dbReference>
<dbReference type="OrthoDB" id="1312899at2"/>